<keyword evidence="3" id="KW-1185">Reference proteome</keyword>
<dbReference type="EMBL" id="CP056775">
    <property type="protein sequence ID" value="QRR00415.1"/>
    <property type="molecule type" value="Genomic_DNA"/>
</dbReference>
<dbReference type="PANTHER" id="PTHR36974">
    <property type="entry name" value="MEMBRANE PROTEIN-RELATED"/>
    <property type="match status" value="1"/>
</dbReference>
<keyword evidence="1" id="KW-0812">Transmembrane</keyword>
<reference evidence="2 3" key="1">
    <citation type="submission" date="2020-06" db="EMBL/GenBank/DDBJ databases">
        <title>Dyadobacter sandarakinus sp. nov., isolated from the soil of the Arctic Yellow River Station.</title>
        <authorList>
            <person name="Zhang Y."/>
            <person name="Peng F."/>
        </authorList>
    </citation>
    <scope>NUCLEOTIDE SEQUENCE [LARGE SCALE GENOMIC DNA]</scope>
    <source>
        <strain evidence="2 3">Q3-56</strain>
    </source>
</reference>
<evidence type="ECO:0000313" key="2">
    <source>
        <dbReference type="EMBL" id="QRR00415.1"/>
    </source>
</evidence>
<keyword evidence="1" id="KW-1133">Transmembrane helix</keyword>
<feature type="transmembrane region" description="Helical" evidence="1">
    <location>
        <begin position="26"/>
        <end position="45"/>
    </location>
</feature>
<accession>A0ABX7I3N9</accession>
<feature type="transmembrane region" description="Helical" evidence="1">
    <location>
        <begin position="66"/>
        <end position="84"/>
    </location>
</feature>
<evidence type="ECO:0000313" key="3">
    <source>
        <dbReference type="Proteomes" id="UP000612680"/>
    </source>
</evidence>
<dbReference type="Proteomes" id="UP000612680">
    <property type="component" value="Chromosome"/>
</dbReference>
<dbReference type="RefSeq" id="WP_204661450.1">
    <property type="nucleotide sequence ID" value="NZ_CP056775.1"/>
</dbReference>
<protein>
    <recommendedName>
        <fullName evidence="4">DoxX-like family protein</fullName>
    </recommendedName>
</protein>
<name>A0ABX7I3N9_9BACT</name>
<sequence length="150" mass="17014">MAVLVVLIVTFFIALAGGRLAWGEWTYAQAGNIAMCVMLLFTAIGHFKFAKGMEMMIPRFIPFRRALVFVTGIMEILAGLALLFPSYRYTAGIFLIVFFILILPANIHAALHKVDYQKGTLEGPGAAYLWFRIPMQLFLIAWVWYFAVWL</sequence>
<keyword evidence="1" id="KW-0472">Membrane</keyword>
<feature type="transmembrane region" description="Helical" evidence="1">
    <location>
        <begin position="90"/>
        <end position="109"/>
    </location>
</feature>
<organism evidence="2 3">
    <name type="scientific">Dyadobacter sandarakinus</name>
    <dbReference type="NCBI Taxonomy" id="2747268"/>
    <lineage>
        <taxon>Bacteria</taxon>
        <taxon>Pseudomonadati</taxon>
        <taxon>Bacteroidota</taxon>
        <taxon>Cytophagia</taxon>
        <taxon>Cytophagales</taxon>
        <taxon>Spirosomataceae</taxon>
        <taxon>Dyadobacter</taxon>
    </lineage>
</organism>
<dbReference type="PANTHER" id="PTHR36974:SF1">
    <property type="entry name" value="DOXX FAMILY MEMBRANE PROTEIN"/>
    <property type="match status" value="1"/>
</dbReference>
<feature type="transmembrane region" description="Helical" evidence="1">
    <location>
        <begin position="129"/>
        <end position="147"/>
    </location>
</feature>
<evidence type="ECO:0008006" key="4">
    <source>
        <dbReference type="Google" id="ProtNLM"/>
    </source>
</evidence>
<proteinExistence type="predicted"/>
<evidence type="ECO:0000256" key="1">
    <source>
        <dbReference type="SAM" id="Phobius"/>
    </source>
</evidence>
<gene>
    <name evidence="2" type="ORF">HWI92_05585</name>
</gene>